<keyword evidence="3" id="KW-1185">Reference proteome</keyword>
<organism evidence="2 3">
    <name type="scientific">Borborobacter arsenicus</name>
    <dbReference type="NCBI Taxonomy" id="1851146"/>
    <lineage>
        <taxon>Bacteria</taxon>
        <taxon>Pseudomonadati</taxon>
        <taxon>Pseudomonadota</taxon>
        <taxon>Alphaproteobacteria</taxon>
        <taxon>Hyphomicrobiales</taxon>
        <taxon>Phyllobacteriaceae</taxon>
        <taxon>Borborobacter</taxon>
    </lineage>
</organism>
<dbReference type="Proteomes" id="UP000281647">
    <property type="component" value="Unassembled WGS sequence"/>
</dbReference>
<dbReference type="PRINTS" id="PR00081">
    <property type="entry name" value="GDHRDH"/>
</dbReference>
<dbReference type="SUPFAM" id="SSF51735">
    <property type="entry name" value="NAD(P)-binding Rossmann-fold domains"/>
    <property type="match status" value="1"/>
</dbReference>
<comment type="similarity">
    <text evidence="1">Belongs to the short-chain dehydrogenases/reductases (SDR) family.</text>
</comment>
<dbReference type="InterPro" id="IPR036291">
    <property type="entry name" value="NAD(P)-bd_dom_sf"/>
</dbReference>
<dbReference type="OrthoDB" id="9803333at2"/>
<dbReference type="PANTHER" id="PTHR42760">
    <property type="entry name" value="SHORT-CHAIN DEHYDROGENASES/REDUCTASES FAMILY MEMBER"/>
    <property type="match status" value="1"/>
</dbReference>
<protein>
    <submittedName>
        <fullName evidence="2">3-ketoacyl-ACP reductase</fullName>
    </submittedName>
</protein>
<reference evidence="2 3" key="1">
    <citation type="submission" date="2018-11" db="EMBL/GenBank/DDBJ databases">
        <title>Pseudaminobacter arsenicus sp. nov., an arsenic-resistant bacterium isolated from arsenic-rich aquifers.</title>
        <authorList>
            <person name="Mu Y."/>
        </authorList>
    </citation>
    <scope>NUCLEOTIDE SEQUENCE [LARGE SCALE GENOMIC DNA]</scope>
    <source>
        <strain evidence="2 3">CB3</strain>
    </source>
</reference>
<accession>A0A432V3B9</accession>
<dbReference type="Gene3D" id="3.40.50.720">
    <property type="entry name" value="NAD(P)-binding Rossmann-like Domain"/>
    <property type="match status" value="1"/>
</dbReference>
<dbReference type="GO" id="GO:0016616">
    <property type="term" value="F:oxidoreductase activity, acting on the CH-OH group of donors, NAD or NADP as acceptor"/>
    <property type="evidence" value="ECO:0007669"/>
    <property type="project" value="TreeGrafter"/>
</dbReference>
<dbReference type="NCBIfam" id="NF009386">
    <property type="entry name" value="PRK12745.1"/>
    <property type="match status" value="1"/>
</dbReference>
<evidence type="ECO:0000313" key="2">
    <source>
        <dbReference type="EMBL" id="RUM96703.1"/>
    </source>
</evidence>
<comment type="caution">
    <text evidence="2">The sequence shown here is derived from an EMBL/GenBank/DDBJ whole genome shotgun (WGS) entry which is preliminary data.</text>
</comment>
<dbReference type="FunFam" id="3.40.50.720:FF:000084">
    <property type="entry name" value="Short-chain dehydrogenase reductase"/>
    <property type="match status" value="1"/>
</dbReference>
<dbReference type="EMBL" id="RKST01000017">
    <property type="protein sequence ID" value="RUM96703.1"/>
    <property type="molecule type" value="Genomic_DNA"/>
</dbReference>
<evidence type="ECO:0000313" key="3">
    <source>
        <dbReference type="Proteomes" id="UP000281647"/>
    </source>
</evidence>
<gene>
    <name evidence="2" type="ORF">EET67_16970</name>
</gene>
<proteinExistence type="inferred from homology"/>
<dbReference type="InterPro" id="IPR002347">
    <property type="entry name" value="SDR_fam"/>
</dbReference>
<dbReference type="Pfam" id="PF13561">
    <property type="entry name" value="adh_short_C2"/>
    <property type="match status" value="1"/>
</dbReference>
<evidence type="ECO:0000256" key="1">
    <source>
        <dbReference type="ARBA" id="ARBA00006484"/>
    </source>
</evidence>
<name>A0A432V3B9_9HYPH</name>
<dbReference type="AlphaFoldDB" id="A0A432V3B9"/>
<sequence length="265" mass="28137">MPLPSDTASGGRGVALVTGGRRGIGRAICRELAARGFDIAVVDVVDDDSGRETVEMVRQAGRKTLFRQCDISDTGSYSALLDQVEGNLGAISCLVNNAGIQVPVRGDLLDVSEEMFDHLININLRGTFFLTQAVARRMVAQTAPAAERSIITITSANAGLVSPEKGPYCVSKAGLSMASQQFALRLAAEGIRVHEIRPGLIRTSMTADVYDRYSPLVAAGGICPMRRWGEPEDIARGIATLATGAMPFSTGDIYNIGGGMQIHQL</sequence>